<evidence type="ECO:0000313" key="2">
    <source>
        <dbReference type="Proteomes" id="UP000663881"/>
    </source>
</evidence>
<evidence type="ECO:0000313" key="1">
    <source>
        <dbReference type="EMBL" id="CAF4412137.1"/>
    </source>
</evidence>
<protein>
    <submittedName>
        <fullName evidence="1">Uncharacterized protein</fullName>
    </submittedName>
</protein>
<proteinExistence type="predicted"/>
<name>A0A820PV30_9BILA</name>
<dbReference type="EMBL" id="CAJOAY010029338">
    <property type="protein sequence ID" value="CAF4412137.1"/>
    <property type="molecule type" value="Genomic_DNA"/>
</dbReference>
<feature type="non-terminal residue" evidence="1">
    <location>
        <position position="14"/>
    </location>
</feature>
<comment type="caution">
    <text evidence="1">The sequence shown here is derived from an EMBL/GenBank/DDBJ whole genome shotgun (WGS) entry which is preliminary data.</text>
</comment>
<accession>A0A820PV30</accession>
<dbReference type="Proteomes" id="UP000663881">
    <property type="component" value="Unassembled WGS sequence"/>
</dbReference>
<organism evidence="1 2">
    <name type="scientific">Adineta steineri</name>
    <dbReference type="NCBI Taxonomy" id="433720"/>
    <lineage>
        <taxon>Eukaryota</taxon>
        <taxon>Metazoa</taxon>
        <taxon>Spiralia</taxon>
        <taxon>Gnathifera</taxon>
        <taxon>Rotifera</taxon>
        <taxon>Eurotatoria</taxon>
        <taxon>Bdelloidea</taxon>
        <taxon>Adinetida</taxon>
        <taxon>Adinetidae</taxon>
        <taxon>Adineta</taxon>
    </lineage>
</organism>
<gene>
    <name evidence="1" type="ORF">OKA104_LOCUS52009</name>
</gene>
<reference evidence="1" key="1">
    <citation type="submission" date="2021-02" db="EMBL/GenBank/DDBJ databases">
        <authorList>
            <person name="Nowell W R."/>
        </authorList>
    </citation>
    <scope>NUCLEOTIDE SEQUENCE</scope>
</reference>
<sequence length="14" mass="1616">MAKGPKSWPQCQVR</sequence>